<gene>
    <name evidence="1" type="ORF">MM415A00434_0008</name>
</gene>
<organism evidence="1">
    <name type="scientific">viral metagenome</name>
    <dbReference type="NCBI Taxonomy" id="1070528"/>
    <lineage>
        <taxon>unclassified sequences</taxon>
        <taxon>metagenomes</taxon>
        <taxon>organismal metagenomes</taxon>
    </lineage>
</organism>
<accession>A0A6M3KJK8</accession>
<sequence length="75" mass="8534">MSHSLKGWVRLVNLRSGAVFVTRDGILAVKTEYRYTSHNPQPMCILLDSGQYAHFPGLDREWVMEIEVTASEVLL</sequence>
<name>A0A6M3KJK8_9ZZZZ</name>
<evidence type="ECO:0000313" key="1">
    <source>
        <dbReference type="EMBL" id="QJA82233.1"/>
    </source>
</evidence>
<proteinExistence type="predicted"/>
<dbReference type="AlphaFoldDB" id="A0A6M3KJK8"/>
<dbReference type="EMBL" id="MT142483">
    <property type="protein sequence ID" value="QJA82233.1"/>
    <property type="molecule type" value="Genomic_DNA"/>
</dbReference>
<protein>
    <submittedName>
        <fullName evidence="1">Uncharacterized protein</fullName>
    </submittedName>
</protein>
<reference evidence="1" key="1">
    <citation type="submission" date="2020-03" db="EMBL/GenBank/DDBJ databases">
        <title>The deep terrestrial virosphere.</title>
        <authorList>
            <person name="Holmfeldt K."/>
            <person name="Nilsson E."/>
            <person name="Simone D."/>
            <person name="Lopez-Fernandez M."/>
            <person name="Wu X."/>
            <person name="de Brujin I."/>
            <person name="Lundin D."/>
            <person name="Andersson A."/>
            <person name="Bertilsson S."/>
            <person name="Dopson M."/>
        </authorList>
    </citation>
    <scope>NUCLEOTIDE SEQUENCE</scope>
    <source>
        <strain evidence="1">MM415A00434</strain>
    </source>
</reference>